<dbReference type="EMBL" id="CM037153">
    <property type="protein sequence ID" value="KAH7857174.1"/>
    <property type="molecule type" value="Genomic_DNA"/>
</dbReference>
<protein>
    <submittedName>
        <fullName evidence="1">Uncharacterized protein</fullName>
    </submittedName>
</protein>
<comment type="caution">
    <text evidence="1">The sequence shown here is derived from an EMBL/GenBank/DDBJ whole genome shotgun (WGS) entry which is preliminary data.</text>
</comment>
<reference evidence="1 2" key="1">
    <citation type="journal article" date="2021" name="Hortic Res">
        <title>High-quality reference genome and annotation aids understanding of berry development for evergreen blueberry (Vaccinium darrowii).</title>
        <authorList>
            <person name="Yu J."/>
            <person name="Hulse-Kemp A.M."/>
            <person name="Babiker E."/>
            <person name="Staton M."/>
        </authorList>
    </citation>
    <scope>NUCLEOTIDE SEQUENCE [LARGE SCALE GENOMIC DNA]</scope>
    <source>
        <strain evidence="2">cv. NJ 8807/NJ 8810</strain>
        <tissue evidence="1">Young leaf</tissue>
    </source>
</reference>
<accession>A0ACB7YVA4</accession>
<name>A0ACB7YVA4_9ERIC</name>
<keyword evidence="2" id="KW-1185">Reference proteome</keyword>
<evidence type="ECO:0000313" key="1">
    <source>
        <dbReference type="EMBL" id="KAH7857174.1"/>
    </source>
</evidence>
<dbReference type="Proteomes" id="UP000828048">
    <property type="component" value="Chromosome 3"/>
</dbReference>
<organism evidence="1 2">
    <name type="scientific">Vaccinium darrowii</name>
    <dbReference type="NCBI Taxonomy" id="229202"/>
    <lineage>
        <taxon>Eukaryota</taxon>
        <taxon>Viridiplantae</taxon>
        <taxon>Streptophyta</taxon>
        <taxon>Embryophyta</taxon>
        <taxon>Tracheophyta</taxon>
        <taxon>Spermatophyta</taxon>
        <taxon>Magnoliopsida</taxon>
        <taxon>eudicotyledons</taxon>
        <taxon>Gunneridae</taxon>
        <taxon>Pentapetalae</taxon>
        <taxon>asterids</taxon>
        <taxon>Ericales</taxon>
        <taxon>Ericaceae</taxon>
        <taxon>Vaccinioideae</taxon>
        <taxon>Vaccinieae</taxon>
        <taxon>Vaccinium</taxon>
    </lineage>
</organism>
<gene>
    <name evidence="1" type="ORF">Vadar_009871</name>
</gene>
<proteinExistence type="predicted"/>
<sequence length="297" mass="34313">MNEPLFNIDLNQLPNDQEGVIELDEYPKEIGGSMHCHEYIELNEFGKKKDDLVENEIEPFIGRCFLSEEEAFICYKKYACANGFSIKKYRTDKKKGEVKRRDYCCQYEGKAPLKLFDPSKEQRNRISVKCGCKARMRITLRKSCDIFPQEWQVTQFVREHNHELLTPLEVRFLPANRIIIKEDEDRILLLKEGGLSVKQIMRIMELEKGIDHVDKAIDDIQCPPISITKGRPKTKRLKGGKEAGKVTRSCGWCRNVGHNITTCPDKENVEHGIASQRKKKKISSSDMGLNPVFSLKY</sequence>
<evidence type="ECO:0000313" key="2">
    <source>
        <dbReference type="Proteomes" id="UP000828048"/>
    </source>
</evidence>